<feature type="transmembrane region" description="Helical" evidence="8">
    <location>
        <begin position="213"/>
        <end position="234"/>
    </location>
</feature>
<evidence type="ECO:0000256" key="2">
    <source>
        <dbReference type="ARBA" id="ARBA00022692"/>
    </source>
</evidence>
<organism evidence="10 11">
    <name type="scientific">Symbiodinium necroappetens</name>
    <dbReference type="NCBI Taxonomy" id="1628268"/>
    <lineage>
        <taxon>Eukaryota</taxon>
        <taxon>Sar</taxon>
        <taxon>Alveolata</taxon>
        <taxon>Dinophyceae</taxon>
        <taxon>Suessiales</taxon>
        <taxon>Symbiodiniaceae</taxon>
        <taxon>Symbiodinium</taxon>
    </lineage>
</organism>
<dbReference type="Gene3D" id="1.20.120.350">
    <property type="entry name" value="Voltage-gated potassium channels. Chain C"/>
    <property type="match status" value="1"/>
</dbReference>
<feature type="transmembrane region" description="Helical" evidence="8">
    <location>
        <begin position="246"/>
        <end position="264"/>
    </location>
</feature>
<feature type="transmembrane region" description="Helical" evidence="8">
    <location>
        <begin position="395"/>
        <end position="419"/>
    </location>
</feature>
<gene>
    <name evidence="10" type="primary">NaCP60E</name>
    <name evidence="10" type="ORF">SNEC2469_LOCUS8099</name>
</gene>
<dbReference type="GO" id="GO:0005509">
    <property type="term" value="F:calcium ion binding"/>
    <property type="evidence" value="ECO:0007669"/>
    <property type="project" value="InterPro"/>
</dbReference>
<evidence type="ECO:0000256" key="3">
    <source>
        <dbReference type="ARBA" id="ARBA00022837"/>
    </source>
</evidence>
<accession>A0A812NVA9</accession>
<dbReference type="Gene3D" id="1.10.287.70">
    <property type="match status" value="1"/>
</dbReference>
<dbReference type="PANTHER" id="PTHR10037:SF62">
    <property type="entry name" value="SODIUM CHANNEL PROTEIN 60E"/>
    <property type="match status" value="1"/>
</dbReference>
<keyword evidence="11" id="KW-1185">Reference proteome</keyword>
<evidence type="ECO:0000256" key="4">
    <source>
        <dbReference type="ARBA" id="ARBA00022989"/>
    </source>
</evidence>
<dbReference type="SUPFAM" id="SSF47473">
    <property type="entry name" value="EF-hand"/>
    <property type="match status" value="1"/>
</dbReference>
<feature type="domain" description="EF-hand" evidence="9">
    <location>
        <begin position="441"/>
        <end position="476"/>
    </location>
</feature>
<feature type="transmembrane region" description="Helical" evidence="8">
    <location>
        <begin position="311"/>
        <end position="334"/>
    </location>
</feature>
<dbReference type="GO" id="GO:0001518">
    <property type="term" value="C:voltage-gated sodium channel complex"/>
    <property type="evidence" value="ECO:0007669"/>
    <property type="project" value="TreeGrafter"/>
</dbReference>
<dbReference type="InterPro" id="IPR027359">
    <property type="entry name" value="Volt_channel_dom_sf"/>
</dbReference>
<evidence type="ECO:0000259" key="9">
    <source>
        <dbReference type="PROSITE" id="PS50222"/>
    </source>
</evidence>
<dbReference type="InterPro" id="IPR011992">
    <property type="entry name" value="EF-hand-dom_pair"/>
</dbReference>
<comment type="caution">
    <text evidence="10">The sequence shown here is derived from an EMBL/GenBank/DDBJ whole genome shotgun (WGS) entry which is preliminary data.</text>
</comment>
<dbReference type="SUPFAM" id="SSF81324">
    <property type="entry name" value="Voltage-gated potassium channels"/>
    <property type="match status" value="1"/>
</dbReference>
<dbReference type="InterPro" id="IPR005821">
    <property type="entry name" value="Ion_trans_dom"/>
</dbReference>
<feature type="domain" description="EF-hand" evidence="9">
    <location>
        <begin position="484"/>
        <end position="519"/>
    </location>
</feature>
<feature type="region of interest" description="Disordered" evidence="7">
    <location>
        <begin position="593"/>
        <end position="612"/>
    </location>
</feature>
<evidence type="ECO:0000256" key="6">
    <source>
        <dbReference type="SAM" id="Coils"/>
    </source>
</evidence>
<keyword evidence="5 8" id="KW-0472">Membrane</keyword>
<feature type="compositionally biased region" description="Polar residues" evidence="7">
    <location>
        <begin position="92"/>
        <end position="101"/>
    </location>
</feature>
<evidence type="ECO:0000256" key="7">
    <source>
        <dbReference type="SAM" id="MobiDB-lite"/>
    </source>
</evidence>
<reference evidence="10" key="1">
    <citation type="submission" date="2021-02" db="EMBL/GenBank/DDBJ databases">
        <authorList>
            <person name="Dougan E. K."/>
            <person name="Rhodes N."/>
            <person name="Thang M."/>
            <person name="Chan C."/>
        </authorList>
    </citation>
    <scope>NUCLEOTIDE SEQUENCE</scope>
</reference>
<evidence type="ECO:0000256" key="5">
    <source>
        <dbReference type="ARBA" id="ARBA00023136"/>
    </source>
</evidence>
<keyword evidence="4 8" id="KW-1133">Transmembrane helix</keyword>
<dbReference type="AlphaFoldDB" id="A0A812NVA9"/>
<feature type="transmembrane region" description="Helical" evidence="8">
    <location>
        <begin position="355"/>
        <end position="375"/>
    </location>
</feature>
<dbReference type="CDD" id="cd00051">
    <property type="entry name" value="EFh"/>
    <property type="match status" value="1"/>
</dbReference>
<comment type="subcellular location">
    <subcellularLocation>
        <location evidence="1">Membrane</location>
        <topology evidence="1">Multi-pass membrane protein</topology>
    </subcellularLocation>
</comment>
<keyword evidence="2 8" id="KW-0812">Transmembrane</keyword>
<dbReference type="OrthoDB" id="416232at2759"/>
<evidence type="ECO:0000313" key="10">
    <source>
        <dbReference type="EMBL" id="CAE7322340.1"/>
    </source>
</evidence>
<dbReference type="InterPro" id="IPR002048">
    <property type="entry name" value="EF_hand_dom"/>
</dbReference>
<dbReference type="Pfam" id="PF13499">
    <property type="entry name" value="EF-hand_7"/>
    <property type="match status" value="1"/>
</dbReference>
<feature type="coiled-coil region" evidence="6">
    <location>
        <begin position="11"/>
        <end position="38"/>
    </location>
</feature>
<feature type="region of interest" description="Disordered" evidence="7">
    <location>
        <begin position="87"/>
        <end position="117"/>
    </location>
</feature>
<keyword evidence="3" id="KW-0106">Calcium</keyword>
<keyword evidence="6" id="KW-0175">Coiled coil</keyword>
<proteinExistence type="predicted"/>
<dbReference type="EMBL" id="CAJNJA010013489">
    <property type="protein sequence ID" value="CAE7322340.1"/>
    <property type="molecule type" value="Genomic_DNA"/>
</dbReference>
<sequence length="612" mass="68849">MAAGSRLNHCLMELTKQCQDVLEENRRLETEVQELGGKLREAKGGPKESLEPEVLEIDHPFAPEAVSRTTNGPRVSFDHLVCTKPAWDESTSKSPSPTKANANRVALDSGADEGPPEVETLSGLRIGMLRSPTVFPGEKAPWSMPELLQLIRGECCAAPGRGSIVQRFADGMLFRTMCVLAIGANTVYIGYVADAHLTNSYNRMMGLDHYQPAVYPDILFAVWFTLELMVRILAEKVSFFTGEDMWWNVFDVFLVLNAIIELSAPEGVIDLSLLRVFRVFRLVRVVRVVRTVKALRSLRTMLFAMLNSFSALLWAFVLIGIVMFVFSVIFDMAISYSYDSMDPSSSGDRAEVERINRYFSTLFDTMVALFCSITGGNDWWMYAELLRGIYFGEVYFVLFAFYVGLSSVGVLNVVTGIFVDSAVCTRTEDEVVESWTEDQKRTAEEVRRIFKEADRDMSGSMTYRELENHLQNPWVKAYFSGMDIDASEAAIIFTLMDSDRDNEVTIDEFVDGTMKLKGHAKSIDILSVMYDNAKFQAKFSIFCSHVEDQLVDMKNLITPGAGDKMERMYRPANQQVDYVKCFNKLRTADLGQTADPAPDDLRCDPILPTHHG</sequence>
<feature type="transmembrane region" description="Helical" evidence="8">
    <location>
        <begin position="172"/>
        <end position="193"/>
    </location>
</feature>
<protein>
    <submittedName>
        <fullName evidence="10">NaCP60E protein</fullName>
    </submittedName>
</protein>
<name>A0A812NVA9_9DINO</name>
<dbReference type="SMART" id="SM00054">
    <property type="entry name" value="EFh"/>
    <property type="match status" value="2"/>
</dbReference>
<dbReference type="Proteomes" id="UP000601435">
    <property type="component" value="Unassembled WGS sequence"/>
</dbReference>
<dbReference type="PROSITE" id="PS50222">
    <property type="entry name" value="EF_HAND_2"/>
    <property type="match status" value="2"/>
</dbReference>
<dbReference type="Gene3D" id="1.10.238.10">
    <property type="entry name" value="EF-hand"/>
    <property type="match status" value="1"/>
</dbReference>
<evidence type="ECO:0000256" key="1">
    <source>
        <dbReference type="ARBA" id="ARBA00004141"/>
    </source>
</evidence>
<evidence type="ECO:0000256" key="8">
    <source>
        <dbReference type="SAM" id="Phobius"/>
    </source>
</evidence>
<evidence type="ECO:0000313" key="11">
    <source>
        <dbReference type="Proteomes" id="UP000601435"/>
    </source>
</evidence>
<dbReference type="InterPro" id="IPR018247">
    <property type="entry name" value="EF_Hand_1_Ca_BS"/>
</dbReference>
<dbReference type="PROSITE" id="PS00018">
    <property type="entry name" value="EF_HAND_1"/>
    <property type="match status" value="2"/>
</dbReference>
<dbReference type="PANTHER" id="PTHR10037">
    <property type="entry name" value="VOLTAGE-GATED CATION CHANNEL CALCIUM AND SODIUM"/>
    <property type="match status" value="1"/>
</dbReference>
<dbReference type="GO" id="GO:0005248">
    <property type="term" value="F:voltage-gated sodium channel activity"/>
    <property type="evidence" value="ECO:0007669"/>
    <property type="project" value="TreeGrafter"/>
</dbReference>
<dbReference type="InterPro" id="IPR043203">
    <property type="entry name" value="VGCC_Ca_Na"/>
</dbReference>
<dbReference type="Pfam" id="PF00520">
    <property type="entry name" value="Ion_trans"/>
    <property type="match status" value="1"/>
</dbReference>